<comment type="caution">
    <text evidence="10">The sequence shown here is derived from an EMBL/GenBank/DDBJ whole genome shotgun (WGS) entry which is preliminary data.</text>
</comment>
<comment type="subcellular location">
    <subcellularLocation>
        <location evidence="1">Cell membrane</location>
        <topology evidence="1">Multi-pass membrane protein</topology>
    </subcellularLocation>
</comment>
<evidence type="ECO:0000256" key="3">
    <source>
        <dbReference type="ARBA" id="ARBA00022679"/>
    </source>
</evidence>
<keyword evidence="4 9" id="KW-0812">Transmembrane</keyword>
<evidence type="ECO:0000256" key="1">
    <source>
        <dbReference type="ARBA" id="ARBA00004651"/>
    </source>
</evidence>
<evidence type="ECO:0000256" key="9">
    <source>
        <dbReference type="SAM" id="Phobius"/>
    </source>
</evidence>
<evidence type="ECO:0000256" key="2">
    <source>
        <dbReference type="ARBA" id="ARBA00022475"/>
    </source>
</evidence>
<keyword evidence="3" id="KW-0808">Transferase</keyword>
<feature type="transmembrane region" description="Helical" evidence="9">
    <location>
        <begin position="207"/>
        <end position="224"/>
    </location>
</feature>
<feature type="transmembrane region" description="Helical" evidence="9">
    <location>
        <begin position="236"/>
        <end position="255"/>
    </location>
</feature>
<dbReference type="Proteomes" id="UP001138768">
    <property type="component" value="Unassembled WGS sequence"/>
</dbReference>
<evidence type="ECO:0000313" key="10">
    <source>
        <dbReference type="EMBL" id="MBK1616957.1"/>
    </source>
</evidence>
<feature type="transmembrane region" description="Helical" evidence="9">
    <location>
        <begin position="53"/>
        <end position="72"/>
    </location>
</feature>
<evidence type="ECO:0008006" key="12">
    <source>
        <dbReference type="Google" id="ProtNLM"/>
    </source>
</evidence>
<feature type="transmembrane region" description="Helical" evidence="9">
    <location>
        <begin position="173"/>
        <end position="195"/>
    </location>
</feature>
<evidence type="ECO:0000256" key="5">
    <source>
        <dbReference type="ARBA" id="ARBA00022989"/>
    </source>
</evidence>
<feature type="region of interest" description="Disordered" evidence="8">
    <location>
        <begin position="501"/>
        <end position="537"/>
    </location>
</feature>
<sequence>MKRRMHNRPRALRPKPELWLRFAPGSGRGSASGSMRESGPGFMPGSAPGSWHGFWLGLSLAILVLGLMATQVELRDTDIAVYATAAERVFVDGEDPYPRRPGDVLPFTYPPTALPLLYPISGLSLEQLGKVMLALNLMLTIVVMVVIVGDLARDDQSGKLRFWGPLYIAGFGGLYLNLQFGQVNLLLLLLIWGYWRALRSDREGAGAGAWLALGCLAKPHYVLLGLGAGPLPRLRLVIGGLLAGSLLIGLSLWIAPSGSWVSWWQDIVATTSLTQLPPGHSSIAAPWNRSLAGAIARFLVPNKFSSIIADDPALAARLTGSAILIVIGATGAVLWRSMRRRLASRLEPRHSAPQPAPQPAPPRVAAGAAPRSIQTGASRHNSHWAQPRGAIDHDIELSLISIAVFLISPASWTHHLVLLLPAALVVLRDRVLAPGLAPSSRFAAGLVLAVLALTLDDLIPREIRVSSLPLMTLMTVAVIALWLLLAEQLWQRSGLGCLPRPNQQPSIDTEHEDNAVCGTNASTGTTTSTAPSRANSW</sequence>
<evidence type="ECO:0000256" key="7">
    <source>
        <dbReference type="ARBA" id="ARBA00024033"/>
    </source>
</evidence>
<feature type="compositionally biased region" description="Low complexity" evidence="8">
    <location>
        <begin position="518"/>
        <end position="530"/>
    </location>
</feature>
<evidence type="ECO:0000256" key="8">
    <source>
        <dbReference type="SAM" id="MobiDB-lite"/>
    </source>
</evidence>
<feature type="transmembrane region" description="Helical" evidence="9">
    <location>
        <begin position="131"/>
        <end position="152"/>
    </location>
</feature>
<dbReference type="EMBL" id="NRRY01000001">
    <property type="protein sequence ID" value="MBK1616957.1"/>
    <property type="molecule type" value="Genomic_DNA"/>
</dbReference>
<dbReference type="InterPro" id="IPR018584">
    <property type="entry name" value="GT87"/>
</dbReference>
<evidence type="ECO:0000256" key="4">
    <source>
        <dbReference type="ARBA" id="ARBA00022692"/>
    </source>
</evidence>
<keyword evidence="6 9" id="KW-0472">Membrane</keyword>
<accession>A0A9X0W552</accession>
<dbReference type="GO" id="GO:0016758">
    <property type="term" value="F:hexosyltransferase activity"/>
    <property type="evidence" value="ECO:0007669"/>
    <property type="project" value="InterPro"/>
</dbReference>
<reference evidence="10 11" key="1">
    <citation type="journal article" date="2020" name="Microorganisms">
        <title>Osmotic Adaptation and Compatible Solute Biosynthesis of Phototrophic Bacteria as Revealed from Genome Analyses.</title>
        <authorList>
            <person name="Imhoff J.F."/>
            <person name="Rahn T."/>
            <person name="Kunzel S."/>
            <person name="Keller A."/>
            <person name="Neulinger S.C."/>
        </authorList>
    </citation>
    <scope>NUCLEOTIDE SEQUENCE [LARGE SCALE GENOMIC DNA]</scope>
    <source>
        <strain evidence="10 11">DSM 25653</strain>
    </source>
</reference>
<keyword evidence="5 9" id="KW-1133">Transmembrane helix</keyword>
<proteinExistence type="inferred from homology"/>
<protein>
    <recommendedName>
        <fullName evidence="12">DUF2029 domain-containing protein</fullName>
    </recommendedName>
</protein>
<comment type="similarity">
    <text evidence="7">Belongs to the glycosyltransferase 87 family.</text>
</comment>
<dbReference type="AlphaFoldDB" id="A0A9X0W552"/>
<keyword evidence="2" id="KW-1003">Cell membrane</keyword>
<feature type="transmembrane region" description="Helical" evidence="9">
    <location>
        <begin position="314"/>
        <end position="335"/>
    </location>
</feature>
<dbReference type="GO" id="GO:0005886">
    <property type="term" value="C:plasma membrane"/>
    <property type="evidence" value="ECO:0007669"/>
    <property type="project" value="UniProtKB-SubCell"/>
</dbReference>
<name>A0A9X0W552_9GAMM</name>
<evidence type="ECO:0000313" key="11">
    <source>
        <dbReference type="Proteomes" id="UP001138768"/>
    </source>
</evidence>
<feature type="transmembrane region" description="Helical" evidence="9">
    <location>
        <begin position="467"/>
        <end position="485"/>
    </location>
</feature>
<feature type="region of interest" description="Disordered" evidence="8">
    <location>
        <begin position="346"/>
        <end position="384"/>
    </location>
</feature>
<evidence type="ECO:0000256" key="6">
    <source>
        <dbReference type="ARBA" id="ARBA00023136"/>
    </source>
</evidence>
<organism evidence="10 11">
    <name type="scientific">Lamprobacter modestohalophilus</name>
    <dbReference type="NCBI Taxonomy" id="1064514"/>
    <lineage>
        <taxon>Bacteria</taxon>
        <taxon>Pseudomonadati</taxon>
        <taxon>Pseudomonadota</taxon>
        <taxon>Gammaproteobacteria</taxon>
        <taxon>Chromatiales</taxon>
        <taxon>Chromatiaceae</taxon>
        <taxon>Lamprobacter</taxon>
    </lineage>
</organism>
<dbReference type="Pfam" id="PF09594">
    <property type="entry name" value="GT87"/>
    <property type="match status" value="1"/>
</dbReference>
<dbReference type="RefSeq" id="WP_200236541.1">
    <property type="nucleotide sequence ID" value="NZ_NRRY01000001.1"/>
</dbReference>
<feature type="transmembrane region" description="Helical" evidence="9">
    <location>
        <begin position="436"/>
        <end position="455"/>
    </location>
</feature>
<keyword evidence="11" id="KW-1185">Reference proteome</keyword>
<gene>
    <name evidence="10" type="ORF">CKO42_00535</name>
</gene>